<protein>
    <submittedName>
        <fullName evidence="2">Uncharacterized protein</fullName>
    </submittedName>
</protein>
<evidence type="ECO:0000313" key="3">
    <source>
        <dbReference type="Proteomes" id="UP000053593"/>
    </source>
</evidence>
<dbReference type="EMBL" id="KN834790">
    <property type="protein sequence ID" value="KIK57617.1"/>
    <property type="molecule type" value="Genomic_DNA"/>
</dbReference>
<organism evidence="2 3">
    <name type="scientific">Collybiopsis luxurians FD-317 M1</name>
    <dbReference type="NCBI Taxonomy" id="944289"/>
    <lineage>
        <taxon>Eukaryota</taxon>
        <taxon>Fungi</taxon>
        <taxon>Dikarya</taxon>
        <taxon>Basidiomycota</taxon>
        <taxon>Agaricomycotina</taxon>
        <taxon>Agaricomycetes</taxon>
        <taxon>Agaricomycetidae</taxon>
        <taxon>Agaricales</taxon>
        <taxon>Marasmiineae</taxon>
        <taxon>Omphalotaceae</taxon>
        <taxon>Collybiopsis</taxon>
        <taxon>Collybiopsis luxurians</taxon>
    </lineage>
</organism>
<accession>A0A0D0CHA9</accession>
<gene>
    <name evidence="2" type="ORF">GYMLUDRAFT_754031</name>
</gene>
<feature type="region of interest" description="Disordered" evidence="1">
    <location>
        <begin position="121"/>
        <end position="145"/>
    </location>
</feature>
<evidence type="ECO:0000256" key="1">
    <source>
        <dbReference type="SAM" id="MobiDB-lite"/>
    </source>
</evidence>
<keyword evidence="3" id="KW-1185">Reference proteome</keyword>
<dbReference type="Proteomes" id="UP000053593">
    <property type="component" value="Unassembled WGS sequence"/>
</dbReference>
<name>A0A0D0CHA9_9AGAR</name>
<sequence>MLRWCSSKRNIIISSIPLESPYAPPLHCRFSINASMSTIAGTGTSSQANAHHTKTFRALFRRREACSAMISRFSLDSQSWAVVDSGSGGEKIIVLDNLLGRYRLSPILLFQADFSPFSISEAPTHSQRSQSSPSDTGNNPEGNCRTIQPEIHTAFRMPYETWTKTLNLHL</sequence>
<dbReference type="AlphaFoldDB" id="A0A0D0CHA9"/>
<reference evidence="2 3" key="1">
    <citation type="submission" date="2014-04" db="EMBL/GenBank/DDBJ databases">
        <title>Evolutionary Origins and Diversification of the Mycorrhizal Mutualists.</title>
        <authorList>
            <consortium name="DOE Joint Genome Institute"/>
            <consortium name="Mycorrhizal Genomics Consortium"/>
            <person name="Kohler A."/>
            <person name="Kuo A."/>
            <person name="Nagy L.G."/>
            <person name="Floudas D."/>
            <person name="Copeland A."/>
            <person name="Barry K.W."/>
            <person name="Cichocki N."/>
            <person name="Veneault-Fourrey C."/>
            <person name="LaButti K."/>
            <person name="Lindquist E.A."/>
            <person name="Lipzen A."/>
            <person name="Lundell T."/>
            <person name="Morin E."/>
            <person name="Murat C."/>
            <person name="Riley R."/>
            <person name="Ohm R."/>
            <person name="Sun H."/>
            <person name="Tunlid A."/>
            <person name="Henrissat B."/>
            <person name="Grigoriev I.V."/>
            <person name="Hibbett D.S."/>
            <person name="Martin F."/>
        </authorList>
    </citation>
    <scope>NUCLEOTIDE SEQUENCE [LARGE SCALE GENOMIC DNA]</scope>
    <source>
        <strain evidence="2 3">FD-317 M1</strain>
    </source>
</reference>
<dbReference type="HOGENOM" id="CLU_1570816_0_0_1"/>
<proteinExistence type="predicted"/>
<evidence type="ECO:0000313" key="2">
    <source>
        <dbReference type="EMBL" id="KIK57617.1"/>
    </source>
</evidence>
<feature type="compositionally biased region" description="Polar residues" evidence="1">
    <location>
        <begin position="121"/>
        <end position="141"/>
    </location>
</feature>